<organism evidence="2 3">
    <name type="scientific">Silicimonas algicola</name>
    <dbReference type="NCBI Taxonomy" id="1826607"/>
    <lineage>
        <taxon>Bacteria</taxon>
        <taxon>Pseudomonadati</taxon>
        <taxon>Pseudomonadota</taxon>
        <taxon>Alphaproteobacteria</taxon>
        <taxon>Rhodobacterales</taxon>
        <taxon>Paracoccaceae</taxon>
    </lineage>
</organism>
<dbReference type="PRINTS" id="PR00111">
    <property type="entry name" value="ABHYDROLASE"/>
</dbReference>
<dbReference type="SUPFAM" id="SSF53474">
    <property type="entry name" value="alpha/beta-Hydrolases"/>
    <property type="match status" value="1"/>
</dbReference>
<comment type="caution">
    <text evidence="2">The sequence shown here is derived from an EMBL/GenBank/DDBJ whole genome shotgun (WGS) entry which is preliminary data.</text>
</comment>
<name>A0A316GE59_9RHOB</name>
<dbReference type="Proteomes" id="UP000245390">
    <property type="component" value="Unassembled WGS sequence"/>
</dbReference>
<proteinExistence type="predicted"/>
<evidence type="ECO:0000313" key="2">
    <source>
        <dbReference type="EMBL" id="PWK58853.1"/>
    </source>
</evidence>
<reference evidence="2 3" key="1">
    <citation type="submission" date="2018-05" db="EMBL/GenBank/DDBJ databases">
        <title>Genomic Encyclopedia of Type Strains, Phase IV (KMG-IV): sequencing the most valuable type-strain genomes for metagenomic binning, comparative biology and taxonomic classification.</title>
        <authorList>
            <person name="Goeker M."/>
        </authorList>
    </citation>
    <scope>NUCLEOTIDE SEQUENCE [LARGE SCALE GENOMIC DNA]</scope>
    <source>
        <strain evidence="2 3">DSM 103371</strain>
    </source>
</reference>
<dbReference type="PANTHER" id="PTHR43798:SF33">
    <property type="entry name" value="HYDROLASE, PUTATIVE (AFU_ORTHOLOGUE AFUA_2G14860)-RELATED"/>
    <property type="match status" value="1"/>
</dbReference>
<dbReference type="InterPro" id="IPR000073">
    <property type="entry name" value="AB_hydrolase_1"/>
</dbReference>
<evidence type="ECO:0000259" key="1">
    <source>
        <dbReference type="Pfam" id="PF00561"/>
    </source>
</evidence>
<keyword evidence="3" id="KW-1185">Reference proteome</keyword>
<dbReference type="EMBL" id="QGGV01000001">
    <property type="protein sequence ID" value="PWK58853.1"/>
    <property type="molecule type" value="Genomic_DNA"/>
</dbReference>
<dbReference type="PANTHER" id="PTHR43798">
    <property type="entry name" value="MONOACYLGLYCEROL LIPASE"/>
    <property type="match status" value="1"/>
</dbReference>
<gene>
    <name evidence="2" type="ORF">C8D95_101670</name>
</gene>
<protein>
    <submittedName>
        <fullName evidence="2">Pimeloyl-ACP methyl ester carboxylesterase</fullName>
    </submittedName>
</protein>
<dbReference type="InterPro" id="IPR050266">
    <property type="entry name" value="AB_hydrolase_sf"/>
</dbReference>
<dbReference type="InterPro" id="IPR029058">
    <property type="entry name" value="AB_hydrolase_fold"/>
</dbReference>
<sequence length="308" mass="33301">MIWPWVLGGVALAVAAAPAIAEAMRMPVTTRRRSEAPGEIAELPGGATHYRWTGSDGDPVAVCIHGLSTPSYVFAATERSLARLGYRVLTYDLYGRGYSERARGAQGVDFFLRQLRELLRDQAVTGPLTVLGYSMGGQIAAAFAAEEASRVEALILIAPAGLVPAEKTESGWLWRAPLIGGWLTRVLGGIALRRELIENRSTPTVIPDFEDRQAAETRTRGYLPALLSSRRHLLAHASHGDHVRIRDHGTRVLAIWGAEDPVIPLAAMGKLASLNPRARHEQIAGAGHNLLQTHPAQVAEALRTFLAP</sequence>
<dbReference type="AlphaFoldDB" id="A0A316GE59"/>
<dbReference type="GO" id="GO:0016020">
    <property type="term" value="C:membrane"/>
    <property type="evidence" value="ECO:0007669"/>
    <property type="project" value="TreeGrafter"/>
</dbReference>
<evidence type="ECO:0000313" key="3">
    <source>
        <dbReference type="Proteomes" id="UP000245390"/>
    </source>
</evidence>
<dbReference type="RefSeq" id="WP_109757697.1">
    <property type="nucleotide sequence ID" value="NZ_CP034588.1"/>
</dbReference>
<feature type="domain" description="AB hydrolase-1" evidence="1">
    <location>
        <begin position="62"/>
        <end position="294"/>
    </location>
</feature>
<dbReference type="Pfam" id="PF00561">
    <property type="entry name" value="Abhydrolase_1"/>
    <property type="match status" value="1"/>
</dbReference>
<accession>A0A316GE59</accession>
<dbReference type="Gene3D" id="3.40.50.1820">
    <property type="entry name" value="alpha/beta hydrolase"/>
    <property type="match status" value="1"/>
</dbReference>